<comment type="pathway">
    <text evidence="1 10">Metabolic intermediate biosynthesis; 1-deoxy-D-xylulose 5-phosphate biosynthesis; 1-deoxy-D-xylulose 5-phosphate from D-glyceraldehyde 3-phosphate and pyruvate: step 1/1.</text>
</comment>
<evidence type="ECO:0000313" key="13">
    <source>
        <dbReference type="Proteomes" id="UP000190395"/>
    </source>
</evidence>
<dbReference type="Proteomes" id="UP000190395">
    <property type="component" value="Unassembled WGS sequence"/>
</dbReference>
<dbReference type="Gene3D" id="3.40.50.970">
    <property type="match status" value="2"/>
</dbReference>
<dbReference type="CDD" id="cd02007">
    <property type="entry name" value="TPP_DXS"/>
    <property type="match status" value="1"/>
</dbReference>
<evidence type="ECO:0000256" key="7">
    <source>
        <dbReference type="ARBA" id="ARBA00022977"/>
    </source>
</evidence>
<feature type="binding site" evidence="10">
    <location>
        <begin position="145"/>
        <end position="146"/>
    </location>
    <ligand>
        <name>thiamine diphosphate</name>
        <dbReference type="ChEBI" id="CHEBI:58937"/>
    </ligand>
</feature>
<dbReference type="InterPro" id="IPR049557">
    <property type="entry name" value="Transketolase_CS"/>
</dbReference>
<dbReference type="Pfam" id="PF02779">
    <property type="entry name" value="Transket_pyr"/>
    <property type="match status" value="1"/>
</dbReference>
<evidence type="ECO:0000256" key="3">
    <source>
        <dbReference type="ARBA" id="ARBA00011738"/>
    </source>
</evidence>
<dbReference type="RefSeq" id="WP_078929790.1">
    <property type="nucleotide sequence ID" value="NZ_FUXC01000001.1"/>
</dbReference>
<evidence type="ECO:0000256" key="5">
    <source>
        <dbReference type="ARBA" id="ARBA00022723"/>
    </source>
</evidence>
<dbReference type="STRING" id="225004.SAMN02745152_00110"/>
<dbReference type="GeneID" id="303366390"/>
<dbReference type="EMBL" id="FUXC01000001">
    <property type="protein sequence ID" value="SJZ40697.1"/>
    <property type="molecule type" value="Genomic_DNA"/>
</dbReference>
<feature type="binding site" evidence="10">
    <location>
        <position position="173"/>
    </location>
    <ligand>
        <name>thiamine diphosphate</name>
        <dbReference type="ChEBI" id="CHEBI:58937"/>
    </ligand>
</feature>
<keyword evidence="8 10" id="KW-0786">Thiamine pyrophosphate</keyword>
<feature type="binding site" evidence="10">
    <location>
        <position position="72"/>
    </location>
    <ligand>
        <name>thiamine diphosphate</name>
        <dbReference type="ChEBI" id="CHEBI:58937"/>
    </ligand>
</feature>
<keyword evidence="5 10" id="KW-0479">Metal-binding</keyword>
<dbReference type="GO" id="GO:0019288">
    <property type="term" value="P:isopentenyl diphosphate biosynthetic process, methylerythritol 4-phosphate pathway"/>
    <property type="evidence" value="ECO:0007669"/>
    <property type="project" value="TreeGrafter"/>
</dbReference>
<dbReference type="UniPathway" id="UPA00064">
    <property type="reaction ID" value="UER00091"/>
</dbReference>
<comment type="catalytic activity">
    <reaction evidence="10">
        <text>D-glyceraldehyde 3-phosphate + pyruvate + H(+) = 1-deoxy-D-xylulose 5-phosphate + CO2</text>
        <dbReference type="Rhea" id="RHEA:12605"/>
        <dbReference type="ChEBI" id="CHEBI:15361"/>
        <dbReference type="ChEBI" id="CHEBI:15378"/>
        <dbReference type="ChEBI" id="CHEBI:16526"/>
        <dbReference type="ChEBI" id="CHEBI:57792"/>
        <dbReference type="ChEBI" id="CHEBI:59776"/>
        <dbReference type="EC" id="2.2.1.7"/>
    </reaction>
</comment>
<evidence type="ECO:0000256" key="8">
    <source>
        <dbReference type="ARBA" id="ARBA00023052"/>
    </source>
</evidence>
<dbReference type="GO" id="GO:0009228">
    <property type="term" value="P:thiamine biosynthetic process"/>
    <property type="evidence" value="ECO:0007669"/>
    <property type="project" value="UniProtKB-UniRule"/>
</dbReference>
<dbReference type="InterPro" id="IPR005475">
    <property type="entry name" value="Transketolase-like_Pyr-bd"/>
</dbReference>
<proteinExistence type="inferred from homology"/>
<dbReference type="InterPro" id="IPR029061">
    <property type="entry name" value="THDP-binding"/>
</dbReference>
<dbReference type="PANTHER" id="PTHR43322:SF5">
    <property type="entry name" value="1-DEOXY-D-XYLULOSE-5-PHOSPHATE SYNTHASE, CHLOROPLASTIC"/>
    <property type="match status" value="1"/>
</dbReference>
<dbReference type="NCBIfam" id="TIGR00204">
    <property type="entry name" value="dxs"/>
    <property type="match status" value="1"/>
</dbReference>
<dbReference type="GO" id="GO:0008661">
    <property type="term" value="F:1-deoxy-D-xylulose-5-phosphate synthase activity"/>
    <property type="evidence" value="ECO:0007669"/>
    <property type="project" value="UniProtKB-UniRule"/>
</dbReference>
<feature type="binding site" evidence="10">
    <location>
        <position position="284"/>
    </location>
    <ligand>
        <name>thiamine diphosphate</name>
        <dbReference type="ChEBI" id="CHEBI:58937"/>
    </ligand>
</feature>
<protein>
    <recommendedName>
        <fullName evidence="10">1-deoxy-D-xylulose-5-phosphate synthase</fullName>
        <ecNumber evidence="10">2.2.1.7</ecNumber>
    </recommendedName>
    <alternativeName>
        <fullName evidence="10">1-deoxyxylulose-5-phosphate synthase</fullName>
        <shortName evidence="10">DXP synthase</shortName>
        <shortName evidence="10">DXPS</shortName>
    </alternativeName>
</protein>
<dbReference type="SUPFAM" id="SSF52518">
    <property type="entry name" value="Thiamin diphosphate-binding fold (THDP-binding)"/>
    <property type="match status" value="1"/>
</dbReference>
<keyword evidence="4 10" id="KW-0808">Transferase</keyword>
<keyword evidence="13" id="KW-1185">Reference proteome</keyword>
<dbReference type="CDD" id="cd07033">
    <property type="entry name" value="TPP_PYR_DXS_TK_like"/>
    <property type="match status" value="1"/>
</dbReference>
<dbReference type="AlphaFoldDB" id="A0A1T4KE99"/>
<dbReference type="InterPro" id="IPR020826">
    <property type="entry name" value="Transketolase_BS"/>
</dbReference>
<dbReference type="EC" id="2.2.1.7" evidence="10"/>
<evidence type="ECO:0000256" key="4">
    <source>
        <dbReference type="ARBA" id="ARBA00022679"/>
    </source>
</evidence>
<feature type="binding site" evidence="10">
    <location>
        <position position="144"/>
    </location>
    <ligand>
        <name>Mg(2+)</name>
        <dbReference type="ChEBI" id="CHEBI:18420"/>
    </ligand>
</feature>
<evidence type="ECO:0000259" key="11">
    <source>
        <dbReference type="SMART" id="SM00861"/>
    </source>
</evidence>
<evidence type="ECO:0000256" key="6">
    <source>
        <dbReference type="ARBA" id="ARBA00022842"/>
    </source>
</evidence>
<dbReference type="GO" id="GO:0016114">
    <property type="term" value="P:terpenoid biosynthetic process"/>
    <property type="evidence" value="ECO:0007669"/>
    <property type="project" value="UniProtKB-UniRule"/>
</dbReference>
<evidence type="ECO:0000256" key="10">
    <source>
        <dbReference type="HAMAP-Rule" id="MF_00315"/>
    </source>
</evidence>
<keyword evidence="9 10" id="KW-0414">Isoprene biosynthesis</keyword>
<gene>
    <name evidence="10" type="primary">dxs</name>
    <name evidence="12" type="ORF">SAMN02745152_00110</name>
</gene>
<dbReference type="PANTHER" id="PTHR43322">
    <property type="entry name" value="1-D-DEOXYXYLULOSE 5-PHOSPHATE SYNTHASE-RELATED"/>
    <property type="match status" value="1"/>
</dbReference>
<dbReference type="GO" id="GO:0030976">
    <property type="term" value="F:thiamine pyrophosphate binding"/>
    <property type="evidence" value="ECO:0007669"/>
    <property type="project" value="UniProtKB-UniRule"/>
</dbReference>
<dbReference type="InterPro" id="IPR009014">
    <property type="entry name" value="Transketo_C/PFOR_II"/>
</dbReference>
<dbReference type="GO" id="GO:0005829">
    <property type="term" value="C:cytosol"/>
    <property type="evidence" value="ECO:0007669"/>
    <property type="project" value="TreeGrafter"/>
</dbReference>
<dbReference type="InterPro" id="IPR005477">
    <property type="entry name" value="Dxylulose-5-P_synthase"/>
</dbReference>
<evidence type="ECO:0000256" key="1">
    <source>
        <dbReference type="ARBA" id="ARBA00004980"/>
    </source>
</evidence>
<dbReference type="NCBIfam" id="NF003933">
    <property type="entry name" value="PRK05444.2-2"/>
    <property type="match status" value="1"/>
</dbReference>
<feature type="binding site" evidence="10">
    <location>
        <position position="173"/>
    </location>
    <ligand>
        <name>Mg(2+)</name>
        <dbReference type="ChEBI" id="CHEBI:18420"/>
    </ligand>
</feature>
<dbReference type="PROSITE" id="PS00801">
    <property type="entry name" value="TRANSKETOLASE_1"/>
    <property type="match status" value="1"/>
</dbReference>
<accession>A0A1T4KE99</accession>
<dbReference type="Gene3D" id="3.40.50.920">
    <property type="match status" value="1"/>
</dbReference>
<name>A0A1T4KE99_9SPIR</name>
<dbReference type="OrthoDB" id="9803371at2"/>
<evidence type="ECO:0000256" key="9">
    <source>
        <dbReference type="ARBA" id="ARBA00023229"/>
    </source>
</evidence>
<feature type="binding site" evidence="10">
    <location>
        <begin position="113"/>
        <end position="115"/>
    </location>
    <ligand>
        <name>thiamine diphosphate</name>
        <dbReference type="ChEBI" id="CHEBI:58937"/>
    </ligand>
</feature>
<dbReference type="InterPro" id="IPR033248">
    <property type="entry name" value="Transketolase_C"/>
</dbReference>
<dbReference type="Pfam" id="PF13292">
    <property type="entry name" value="DXP_synthase_N"/>
    <property type="match status" value="1"/>
</dbReference>
<comment type="similarity">
    <text evidence="2 10">Belongs to the transketolase family. DXPS subfamily.</text>
</comment>
<evidence type="ECO:0000256" key="2">
    <source>
        <dbReference type="ARBA" id="ARBA00011081"/>
    </source>
</evidence>
<dbReference type="Pfam" id="PF02780">
    <property type="entry name" value="Transketolase_C"/>
    <property type="match status" value="1"/>
</dbReference>
<dbReference type="SMART" id="SM00861">
    <property type="entry name" value="Transket_pyr"/>
    <property type="match status" value="1"/>
</dbReference>
<comment type="cofactor">
    <cofactor evidence="10">
        <name>Mg(2+)</name>
        <dbReference type="ChEBI" id="CHEBI:18420"/>
    </cofactor>
    <text evidence="10">Binds 1 Mg(2+) ion per subunit.</text>
</comment>
<keyword evidence="6 10" id="KW-0460">Magnesium</keyword>
<feature type="domain" description="Transketolase-like pyrimidine-binding" evidence="11">
    <location>
        <begin position="313"/>
        <end position="476"/>
    </location>
</feature>
<comment type="cofactor">
    <cofactor evidence="10">
        <name>thiamine diphosphate</name>
        <dbReference type="ChEBI" id="CHEBI:58937"/>
    </cofactor>
    <text evidence="10">Binds 1 thiamine pyrophosphate per subunit.</text>
</comment>
<comment type="subunit">
    <text evidence="3 10">Homodimer.</text>
</comment>
<comment type="function">
    <text evidence="10">Catalyzes the acyloin condensation reaction between C atoms 2 and 3 of pyruvate and glyceraldehyde 3-phosphate to yield 1-deoxy-D-xylulose-5-phosphate (DXP).</text>
</comment>
<dbReference type="HAMAP" id="MF_00315">
    <property type="entry name" value="DXP_synth"/>
    <property type="match status" value="1"/>
</dbReference>
<dbReference type="SUPFAM" id="SSF52922">
    <property type="entry name" value="TK C-terminal domain-like"/>
    <property type="match status" value="1"/>
</dbReference>
<sequence>MLLSKINSPDDLKKLPEDQLPKLSEEIRKKIIEVVGKNGGHLASNLGVVELTIALHRVFNSPEDAIIFDVSHQCYVHKMLTGRFSDFSTIRKKNGLSGFTRRTESKHDFFDNGHASTSISQGLGLLTAWNLQKKNGKVVAVIGDGSLTGGLALEAMNHAGQLGKNLIVVLNDNKMSISENTGAVSKYLSKLTMSGFYQNIRHKIDLALSKIPNSNRHIGKFVYRFKRSLKALFLSNNFFTDLGFEYVGPLDGHNIGELENVFKDVKKLQGPVVVHVVTKKGKGYSPAENDPAAFHGIGPFLISDGKVEHFDTMSFTECFSQTLLEFAEKDKRITAITAAMAKGTGLDAFARRFPERFFDVGIAEEHAVTFASGLAAGGLKPVVAIYSTFMQRAVDQIIHDVALPEFPVVFCLDRAGLVPSDGETHQGMFDIALLRTVPNLTILSPATAADFKLSLEWALSRNKPVVLRYPKSTCPTELKCFSQKIEEGRGVYVKCEEFAPALSLKFDEDGLEDVSVQKKKKLKSVLFVSTGSMLSEVIQASRNLMIENIEADIYSLRFLNKVDVNHLFEYAKNRDAVIFVEDGICRGGVSEELEYELLKRGFNKTAVNALPEKFLSQGTRGEICEDVKMDPRSLAECAYKVVYRK</sequence>
<dbReference type="PROSITE" id="PS00802">
    <property type="entry name" value="TRANSKETOLASE_2"/>
    <property type="match status" value="1"/>
</dbReference>
<feature type="binding site" evidence="10">
    <location>
        <position position="364"/>
    </location>
    <ligand>
        <name>thiamine diphosphate</name>
        <dbReference type="ChEBI" id="CHEBI:58937"/>
    </ligand>
</feature>
<evidence type="ECO:0000313" key="12">
    <source>
        <dbReference type="EMBL" id="SJZ40697.1"/>
    </source>
</evidence>
<dbReference type="GO" id="GO:0000287">
    <property type="term" value="F:magnesium ion binding"/>
    <property type="evidence" value="ECO:0007669"/>
    <property type="project" value="UniProtKB-UniRule"/>
</dbReference>
<organism evidence="12 13">
    <name type="scientific">Treponema berlinense</name>
    <dbReference type="NCBI Taxonomy" id="225004"/>
    <lineage>
        <taxon>Bacteria</taxon>
        <taxon>Pseudomonadati</taxon>
        <taxon>Spirochaetota</taxon>
        <taxon>Spirochaetia</taxon>
        <taxon>Spirochaetales</taxon>
        <taxon>Treponemataceae</taxon>
        <taxon>Treponema</taxon>
    </lineage>
</organism>
<keyword evidence="7 10" id="KW-0784">Thiamine biosynthesis</keyword>
<reference evidence="12 13" key="1">
    <citation type="submission" date="2017-02" db="EMBL/GenBank/DDBJ databases">
        <authorList>
            <person name="Peterson S.W."/>
        </authorList>
    </citation>
    <scope>NUCLEOTIDE SEQUENCE [LARGE SCALE GENOMIC DNA]</scope>
    <source>
        <strain evidence="12 13">ATCC BAA-909</strain>
    </source>
</reference>